<dbReference type="GO" id="GO:0022625">
    <property type="term" value="C:cytosolic large ribosomal subunit"/>
    <property type="evidence" value="ECO:0007669"/>
    <property type="project" value="TreeGrafter"/>
</dbReference>
<comment type="similarity">
    <text evidence="1">Belongs to the eukaryotic ribosomal protein eL15 family.</text>
</comment>
<dbReference type="SUPFAM" id="SSF54189">
    <property type="entry name" value="Ribosomal proteins S24e, L23 and L15e"/>
    <property type="match status" value="1"/>
</dbReference>
<dbReference type="NCBIfam" id="NF003269">
    <property type="entry name" value="PRK04243.1"/>
    <property type="match status" value="1"/>
</dbReference>
<accession>A0A0M0BQR3</accession>
<evidence type="ECO:0000313" key="6">
    <source>
        <dbReference type="Proteomes" id="UP000037210"/>
    </source>
</evidence>
<dbReference type="EMBL" id="LFWZ01000023">
    <property type="protein sequence ID" value="KON30715.1"/>
    <property type="molecule type" value="Genomic_DNA"/>
</dbReference>
<dbReference type="SMART" id="SM01384">
    <property type="entry name" value="Ribosomal_L15e"/>
    <property type="match status" value="1"/>
</dbReference>
<organism evidence="5 6">
    <name type="scientific">miscellaneous Crenarchaeota group-15 archaeon DG-45</name>
    <dbReference type="NCBI Taxonomy" id="1685127"/>
    <lineage>
        <taxon>Archaea</taxon>
        <taxon>Candidatus Bathyarchaeota</taxon>
        <taxon>MCG-15</taxon>
    </lineage>
</organism>
<dbReference type="InterPro" id="IPR000439">
    <property type="entry name" value="Ribosomal_eL15"/>
</dbReference>
<dbReference type="Pfam" id="PF00827">
    <property type="entry name" value="Ribosomal_L15e"/>
    <property type="match status" value="1"/>
</dbReference>
<dbReference type="InterPro" id="IPR012678">
    <property type="entry name" value="Ribosomal_uL23/eL15/eS24_sf"/>
</dbReference>
<dbReference type="InterPro" id="IPR024794">
    <property type="entry name" value="Rbsml_eL15_core_dom_sf"/>
</dbReference>
<dbReference type="Gene3D" id="3.40.1120.10">
    <property type="entry name" value="Ribosomal protein l15e"/>
    <property type="match status" value="1"/>
</dbReference>
<name>A0A0M0BQR3_9ARCH</name>
<proteinExistence type="inferred from homology"/>
<dbReference type="GO" id="GO:0002181">
    <property type="term" value="P:cytoplasmic translation"/>
    <property type="evidence" value="ECO:0007669"/>
    <property type="project" value="TreeGrafter"/>
</dbReference>
<dbReference type="GO" id="GO:0003723">
    <property type="term" value="F:RNA binding"/>
    <property type="evidence" value="ECO:0007669"/>
    <property type="project" value="TreeGrafter"/>
</dbReference>
<evidence type="ECO:0000256" key="1">
    <source>
        <dbReference type="ARBA" id="ARBA00006857"/>
    </source>
</evidence>
<gene>
    <name evidence="5" type="ORF">AC482_03130</name>
</gene>
<dbReference type="InterPro" id="IPR020925">
    <property type="entry name" value="Ribosomal_eL15_CS"/>
</dbReference>
<protein>
    <recommendedName>
        <fullName evidence="4">50S ribosomal protein L15e</fullName>
    </recommendedName>
</protein>
<dbReference type="PROSITE" id="PS01194">
    <property type="entry name" value="RIBOSOMAL_L15E"/>
    <property type="match status" value="1"/>
</dbReference>
<evidence type="ECO:0000256" key="4">
    <source>
        <dbReference type="ARBA" id="ARBA00035535"/>
    </source>
</evidence>
<evidence type="ECO:0000256" key="2">
    <source>
        <dbReference type="ARBA" id="ARBA00022980"/>
    </source>
</evidence>
<dbReference type="GO" id="GO:0003735">
    <property type="term" value="F:structural constituent of ribosome"/>
    <property type="evidence" value="ECO:0007669"/>
    <property type="project" value="InterPro"/>
</dbReference>
<dbReference type="PANTHER" id="PTHR11847:SF4">
    <property type="entry name" value="LARGE RIBOSOMAL SUBUNIT PROTEIN EL15"/>
    <property type="match status" value="1"/>
</dbReference>
<dbReference type="PATRIC" id="fig|1685127.3.peg.901"/>
<dbReference type="AlphaFoldDB" id="A0A0M0BQR3"/>
<evidence type="ECO:0000313" key="5">
    <source>
        <dbReference type="EMBL" id="KON30715.1"/>
    </source>
</evidence>
<dbReference type="Proteomes" id="UP000037210">
    <property type="component" value="Unassembled WGS sequence"/>
</dbReference>
<dbReference type="PANTHER" id="PTHR11847">
    <property type="entry name" value="RIBOSOMAL PROTEIN L15"/>
    <property type="match status" value="1"/>
</dbReference>
<sequence length="149" mass="17667">MQRAWRRPEDSYVEELMRSRAIRWRRQPAIVRIDKPTRLDRARRLGYKAKKGFVVIRVRIRRGGRRKPRPRMGRSQRRMGVSKYTPAKSLQLMAEERAARRYPNLEVLNSYWVWEDGASKWFEVIFVDPSHPSVRSDKAAGWISGSGDR</sequence>
<evidence type="ECO:0000256" key="3">
    <source>
        <dbReference type="ARBA" id="ARBA00023274"/>
    </source>
</evidence>
<reference evidence="5 6" key="1">
    <citation type="submission" date="2015-06" db="EMBL/GenBank/DDBJ databases">
        <title>New insights into the roles of widespread benthic archaea in carbon and nitrogen cycling.</title>
        <authorList>
            <person name="Lazar C.S."/>
            <person name="Baker B.J."/>
            <person name="Seitz K.W."/>
            <person name="Hyde A.S."/>
            <person name="Dick G.J."/>
            <person name="Hinrichs K.-U."/>
            <person name="Teske A.P."/>
        </authorList>
    </citation>
    <scope>NUCLEOTIDE SEQUENCE [LARGE SCALE GENOMIC DNA]</scope>
    <source>
        <strain evidence="5">DG-45</strain>
    </source>
</reference>
<keyword evidence="3" id="KW-0687">Ribonucleoprotein</keyword>
<keyword evidence="2 5" id="KW-0689">Ribosomal protein</keyword>
<comment type="caution">
    <text evidence="5">The sequence shown here is derived from an EMBL/GenBank/DDBJ whole genome shotgun (WGS) entry which is preliminary data.</text>
</comment>